<dbReference type="AlphaFoldDB" id="A0A8J2UAK1"/>
<evidence type="ECO:0000313" key="2">
    <source>
        <dbReference type="Proteomes" id="UP000619743"/>
    </source>
</evidence>
<name>A0A8J2UAK1_9GAMM</name>
<dbReference type="SUPFAM" id="SSF53850">
    <property type="entry name" value="Periplasmic binding protein-like II"/>
    <property type="match status" value="1"/>
</dbReference>
<reference evidence="2" key="1">
    <citation type="journal article" date="2019" name="Int. J. Syst. Evol. Microbiol.">
        <title>The Global Catalogue of Microorganisms (GCM) 10K type strain sequencing project: providing services to taxonomists for standard genome sequencing and annotation.</title>
        <authorList>
            <consortium name="The Broad Institute Genomics Platform"/>
            <consortium name="The Broad Institute Genome Sequencing Center for Infectious Disease"/>
            <person name="Wu L."/>
            <person name="Ma J."/>
        </authorList>
    </citation>
    <scope>NUCLEOTIDE SEQUENCE [LARGE SCALE GENOMIC DNA]</scope>
    <source>
        <strain evidence="2">CGMCC 1.10130</strain>
    </source>
</reference>
<dbReference type="EMBL" id="BMDX01000029">
    <property type="protein sequence ID" value="GGA89801.1"/>
    <property type="molecule type" value="Genomic_DNA"/>
</dbReference>
<comment type="caution">
    <text evidence="1">The sequence shown here is derived from an EMBL/GenBank/DDBJ whole genome shotgun (WGS) entry which is preliminary data.</text>
</comment>
<dbReference type="Proteomes" id="UP000619743">
    <property type="component" value="Unassembled WGS sequence"/>
</dbReference>
<evidence type="ECO:0008006" key="3">
    <source>
        <dbReference type="Google" id="ProtNLM"/>
    </source>
</evidence>
<organism evidence="1 2">
    <name type="scientific">Neiella marina</name>
    <dbReference type="NCBI Taxonomy" id="508461"/>
    <lineage>
        <taxon>Bacteria</taxon>
        <taxon>Pseudomonadati</taxon>
        <taxon>Pseudomonadota</taxon>
        <taxon>Gammaproteobacteria</taxon>
        <taxon>Alteromonadales</taxon>
        <taxon>Echinimonadaceae</taxon>
        <taxon>Neiella</taxon>
    </lineage>
</organism>
<proteinExistence type="predicted"/>
<keyword evidence="2" id="KW-1185">Reference proteome</keyword>
<protein>
    <recommendedName>
        <fullName evidence="3">Transporter substrate-binding domain-containing protein</fullName>
    </recommendedName>
</protein>
<accession>A0A8J2UAK1</accession>
<sequence length="300" mass="33715">MTAAAVLVGSILSFSLQATTIRYIPTEVPKDKYQVELVRFLLSKIDHDYEFVPTPAKSMVISRQISEIMSGNLSFAAISTNQQLEQDLRPIRIPVLKGMLGHRVFIIRDGDQHRFSAIDSLAELKQMMAGQGRFWGSTPIFESAGIPMVTPPKYGSLFHMLEGGRFDYFPRAIHEPYSEVASRPDLNLVVEPNLLLVYPSATYLFTAKSNEQLAVDLEQAFNLAINDGSFDQWFYNHPLIKDALNKVRMAERTIIHIDNPTLPASAPVDRKELWLDVDVAKQTSNAPHDLASQQLARTSR</sequence>
<evidence type="ECO:0000313" key="1">
    <source>
        <dbReference type="EMBL" id="GGA89801.1"/>
    </source>
</evidence>
<gene>
    <name evidence="1" type="ORF">GCM10011369_34970</name>
</gene>